<dbReference type="Pfam" id="PF03481">
    <property type="entry name" value="Sua5_C"/>
    <property type="match status" value="1"/>
</dbReference>
<dbReference type="NCBIfam" id="TIGR00057">
    <property type="entry name" value="L-threonylcarbamoyladenylate synthase"/>
    <property type="match status" value="1"/>
</dbReference>
<evidence type="ECO:0000256" key="3">
    <source>
        <dbReference type="ARBA" id="ARBA00012584"/>
    </source>
</evidence>
<dbReference type="GO" id="GO:0005524">
    <property type="term" value="F:ATP binding"/>
    <property type="evidence" value="ECO:0007669"/>
    <property type="project" value="UniProtKB-UniRule"/>
</dbReference>
<evidence type="ECO:0000256" key="10">
    <source>
        <dbReference type="ARBA" id="ARBA00022840"/>
    </source>
</evidence>
<keyword evidence="8 13" id="KW-0548">Nucleotidyltransferase</keyword>
<dbReference type="PROSITE" id="PS51163">
    <property type="entry name" value="YRDC"/>
    <property type="match status" value="1"/>
</dbReference>
<gene>
    <name evidence="16" type="ORF">FE782_19255</name>
</gene>
<comment type="similarity">
    <text evidence="2 13">Belongs to the SUA5 family.</text>
</comment>
<dbReference type="Pfam" id="PF01300">
    <property type="entry name" value="Sua5_yciO_yrdC"/>
    <property type="match status" value="1"/>
</dbReference>
<protein>
    <recommendedName>
        <fullName evidence="4 13">Threonylcarbamoyl-AMP synthase</fullName>
        <shortName evidence="13">TC-AMP synthase</shortName>
        <ecNumber evidence="3 13">2.7.7.87</ecNumber>
    </recommendedName>
    <alternativeName>
        <fullName evidence="11 13">L-threonylcarbamoyladenylate synthase</fullName>
    </alternativeName>
</protein>
<keyword evidence="7 13" id="KW-0819">tRNA processing</keyword>
<keyword evidence="6 13" id="KW-0808">Transferase</keyword>
<feature type="binding site" evidence="14">
    <location>
        <position position="189"/>
    </location>
    <ligand>
        <name>L-threonine</name>
        <dbReference type="ChEBI" id="CHEBI:57926"/>
    </ligand>
</feature>
<proteinExistence type="inferred from homology"/>
<dbReference type="GO" id="GO:0061710">
    <property type="term" value="F:L-threonylcarbamoyladenylate synthase"/>
    <property type="evidence" value="ECO:0007669"/>
    <property type="project" value="UniProtKB-EC"/>
</dbReference>
<dbReference type="GO" id="GO:0000049">
    <property type="term" value="F:tRNA binding"/>
    <property type="evidence" value="ECO:0007669"/>
    <property type="project" value="TreeGrafter"/>
</dbReference>
<evidence type="ECO:0000256" key="9">
    <source>
        <dbReference type="ARBA" id="ARBA00022741"/>
    </source>
</evidence>
<evidence type="ECO:0000256" key="8">
    <source>
        <dbReference type="ARBA" id="ARBA00022695"/>
    </source>
</evidence>
<comment type="caution">
    <text evidence="16">The sequence shown here is derived from an EMBL/GenBank/DDBJ whole genome shotgun (WGS) entry which is preliminary data.</text>
</comment>
<feature type="binding site" evidence="14">
    <location>
        <position position="42"/>
    </location>
    <ligand>
        <name>L-threonine</name>
        <dbReference type="ChEBI" id="CHEBI:57926"/>
    </ligand>
</feature>
<dbReference type="GO" id="GO:0008033">
    <property type="term" value="P:tRNA processing"/>
    <property type="evidence" value="ECO:0007669"/>
    <property type="project" value="UniProtKB-KW"/>
</dbReference>
<dbReference type="Gene3D" id="3.40.50.11030">
    <property type="entry name" value="Threonylcarbamoyl-AMP synthase, C-terminal domain"/>
    <property type="match status" value="1"/>
</dbReference>
<dbReference type="AlphaFoldDB" id="A0A5R9GGH1"/>
<dbReference type="InterPro" id="IPR050156">
    <property type="entry name" value="TC-AMP_synthase_SUA5"/>
</dbReference>
<feature type="binding site" evidence="14">
    <location>
        <position position="69"/>
    </location>
    <ligand>
        <name>ATP</name>
        <dbReference type="ChEBI" id="CHEBI:30616"/>
    </ligand>
</feature>
<dbReference type="PANTHER" id="PTHR17490">
    <property type="entry name" value="SUA5"/>
    <property type="match status" value="1"/>
</dbReference>
<feature type="binding site" evidence="14">
    <location>
        <position position="247"/>
    </location>
    <ligand>
        <name>ATP</name>
        <dbReference type="ChEBI" id="CHEBI:30616"/>
    </ligand>
</feature>
<evidence type="ECO:0000313" key="16">
    <source>
        <dbReference type="EMBL" id="TLS50505.1"/>
    </source>
</evidence>
<feature type="domain" description="YrdC-like" evidence="15">
    <location>
        <begin position="20"/>
        <end position="209"/>
    </location>
</feature>
<dbReference type="EMBL" id="VCIW01000014">
    <property type="protein sequence ID" value="TLS50505.1"/>
    <property type="molecule type" value="Genomic_DNA"/>
</dbReference>
<dbReference type="EC" id="2.7.7.87" evidence="3 13"/>
<name>A0A5R9GGH1_9BACL</name>
<keyword evidence="10 13" id="KW-0067">ATP-binding</keyword>
<keyword evidence="17" id="KW-1185">Reference proteome</keyword>
<feature type="binding site" evidence="14">
    <location>
        <position position="149"/>
    </location>
    <ligand>
        <name>L-threonine</name>
        <dbReference type="ChEBI" id="CHEBI:57926"/>
    </ligand>
</feature>
<dbReference type="PANTHER" id="PTHR17490:SF16">
    <property type="entry name" value="THREONYLCARBAMOYL-AMP SYNTHASE"/>
    <property type="match status" value="1"/>
</dbReference>
<dbReference type="GO" id="GO:0005737">
    <property type="term" value="C:cytoplasm"/>
    <property type="evidence" value="ECO:0007669"/>
    <property type="project" value="UniProtKB-SubCell"/>
</dbReference>
<evidence type="ECO:0000256" key="1">
    <source>
        <dbReference type="ARBA" id="ARBA00004496"/>
    </source>
</evidence>
<dbReference type="GO" id="GO:0003725">
    <property type="term" value="F:double-stranded RNA binding"/>
    <property type="evidence" value="ECO:0007669"/>
    <property type="project" value="UniProtKB-UniRule"/>
</dbReference>
<organism evidence="16 17">
    <name type="scientific">Paenibacillus antri</name>
    <dbReference type="NCBI Taxonomy" id="2582848"/>
    <lineage>
        <taxon>Bacteria</taxon>
        <taxon>Bacillati</taxon>
        <taxon>Bacillota</taxon>
        <taxon>Bacilli</taxon>
        <taxon>Bacillales</taxon>
        <taxon>Paenibacillaceae</taxon>
        <taxon>Paenibacillus</taxon>
    </lineage>
</organism>
<feature type="binding site" evidence="14">
    <location>
        <position position="65"/>
    </location>
    <ligand>
        <name>ATP</name>
        <dbReference type="ChEBI" id="CHEBI:30616"/>
    </ligand>
</feature>
<evidence type="ECO:0000259" key="15">
    <source>
        <dbReference type="PROSITE" id="PS51163"/>
    </source>
</evidence>
<comment type="function">
    <text evidence="13">Required for the formation of a threonylcarbamoyl group on adenosine at position 37 (t(6)A37) in tRNAs that read codons beginning with adenine.</text>
</comment>
<comment type="catalytic activity">
    <reaction evidence="12 13">
        <text>L-threonine + hydrogencarbonate + ATP = L-threonylcarbamoyladenylate + diphosphate + H2O</text>
        <dbReference type="Rhea" id="RHEA:36407"/>
        <dbReference type="ChEBI" id="CHEBI:15377"/>
        <dbReference type="ChEBI" id="CHEBI:17544"/>
        <dbReference type="ChEBI" id="CHEBI:30616"/>
        <dbReference type="ChEBI" id="CHEBI:33019"/>
        <dbReference type="ChEBI" id="CHEBI:57926"/>
        <dbReference type="ChEBI" id="CHEBI:73682"/>
        <dbReference type="EC" id="2.7.7.87"/>
    </reaction>
</comment>
<dbReference type="FunFam" id="3.90.870.10:FF:000009">
    <property type="entry name" value="Threonylcarbamoyl-AMP synthase, putative"/>
    <property type="match status" value="1"/>
</dbReference>
<dbReference type="RefSeq" id="WP_138195872.1">
    <property type="nucleotide sequence ID" value="NZ_VCIW01000014.1"/>
</dbReference>
<evidence type="ECO:0000256" key="13">
    <source>
        <dbReference type="PIRNR" id="PIRNR004930"/>
    </source>
</evidence>
<feature type="binding site" evidence="14">
    <location>
        <position position="129"/>
    </location>
    <ligand>
        <name>L-threonine</name>
        <dbReference type="ChEBI" id="CHEBI:57926"/>
    </ligand>
</feature>
<keyword evidence="5 13" id="KW-0963">Cytoplasm</keyword>
<evidence type="ECO:0000256" key="12">
    <source>
        <dbReference type="ARBA" id="ARBA00048366"/>
    </source>
</evidence>
<evidence type="ECO:0000256" key="6">
    <source>
        <dbReference type="ARBA" id="ARBA00022679"/>
    </source>
</evidence>
<feature type="binding site" evidence="14">
    <location>
        <position position="151"/>
    </location>
    <ligand>
        <name>ATP</name>
        <dbReference type="ChEBI" id="CHEBI:30616"/>
    </ligand>
</feature>
<evidence type="ECO:0000256" key="4">
    <source>
        <dbReference type="ARBA" id="ARBA00015492"/>
    </source>
</evidence>
<dbReference type="InterPro" id="IPR005145">
    <property type="entry name" value="Sua5_C"/>
</dbReference>
<dbReference type="Proteomes" id="UP000309676">
    <property type="component" value="Unassembled WGS sequence"/>
</dbReference>
<evidence type="ECO:0000256" key="11">
    <source>
        <dbReference type="ARBA" id="ARBA00029774"/>
    </source>
</evidence>
<evidence type="ECO:0000256" key="14">
    <source>
        <dbReference type="PIRSR" id="PIRSR004930-1"/>
    </source>
</evidence>
<feature type="binding site" evidence="14">
    <location>
        <position position="74"/>
    </location>
    <ligand>
        <name>L-threonine</name>
        <dbReference type="ChEBI" id="CHEBI:57926"/>
    </ligand>
</feature>
<evidence type="ECO:0000313" key="17">
    <source>
        <dbReference type="Proteomes" id="UP000309676"/>
    </source>
</evidence>
<reference evidence="16 17" key="1">
    <citation type="submission" date="2019-05" db="EMBL/GenBank/DDBJ databases">
        <authorList>
            <person name="Narsing Rao M.P."/>
            <person name="Li W.J."/>
        </authorList>
    </citation>
    <scope>NUCLEOTIDE SEQUENCE [LARGE SCALE GENOMIC DNA]</scope>
    <source>
        <strain evidence="16 17">SYSU_K30003</strain>
    </source>
</reference>
<feature type="binding site" evidence="14">
    <location>
        <position position="125"/>
    </location>
    <ligand>
        <name>ATP</name>
        <dbReference type="ChEBI" id="CHEBI:30616"/>
    </ligand>
</feature>
<dbReference type="InterPro" id="IPR017945">
    <property type="entry name" value="DHBP_synth_RibB-like_a/b_dom"/>
</dbReference>
<sequence length="363" mass="37516">MSDIRTKLWRVDARNDSSLREQLLEASARLRDGGLVAFPTETVYGVGADARSTAAVERIFVAKGRPSDNPLIVHVATIEAAEALASEVGPVERRLMETFWPGPLTIVLPARPGAVSPRVTAGLDTVAVRLPSHPIARELIALSEVPVAAPSANRSGRPSPTRAEHVREDLNGRIDGIVDGGAADVGLESTVVLVDRPSGAVRVLRPGGVSAEALAAAGFVVASVDAGDAEAPDAAAPRSPGVKYKHYAPKGRLIVVEGAGDAVRAYIQARLDEDAAAGARAAVLAFAPAPGAAPAYRGAAKLVALAETPGDAATAAHRLYAALRDCDAAAIERLYAEAVDPSGLGLAFMNRLRKAAGNRIVTV</sequence>
<feature type="binding site" evidence="14">
    <location>
        <position position="159"/>
    </location>
    <ligand>
        <name>ATP</name>
        <dbReference type="ChEBI" id="CHEBI:30616"/>
    </ligand>
</feature>
<dbReference type="GO" id="GO:0006450">
    <property type="term" value="P:regulation of translational fidelity"/>
    <property type="evidence" value="ECO:0007669"/>
    <property type="project" value="TreeGrafter"/>
</dbReference>
<dbReference type="OrthoDB" id="9814580at2"/>
<dbReference type="InterPro" id="IPR010923">
    <property type="entry name" value="T(6)A37_SUA5"/>
</dbReference>
<evidence type="ECO:0000256" key="2">
    <source>
        <dbReference type="ARBA" id="ARBA00007663"/>
    </source>
</evidence>
<evidence type="ECO:0000256" key="7">
    <source>
        <dbReference type="ARBA" id="ARBA00022694"/>
    </source>
</evidence>
<feature type="binding site" evidence="14">
    <location>
        <position position="205"/>
    </location>
    <ligand>
        <name>ATP</name>
        <dbReference type="ChEBI" id="CHEBI:30616"/>
    </ligand>
</feature>
<comment type="subcellular location">
    <subcellularLocation>
        <location evidence="1 13">Cytoplasm</location>
    </subcellularLocation>
</comment>
<keyword evidence="9 13" id="KW-0547">Nucleotide-binding</keyword>
<accession>A0A5R9GGH1</accession>
<evidence type="ECO:0000256" key="5">
    <source>
        <dbReference type="ARBA" id="ARBA00022490"/>
    </source>
</evidence>
<dbReference type="InterPro" id="IPR038385">
    <property type="entry name" value="Sua5/YwlC_C"/>
</dbReference>
<dbReference type="SUPFAM" id="SSF55821">
    <property type="entry name" value="YrdC/RibB"/>
    <property type="match status" value="1"/>
</dbReference>
<dbReference type="Gene3D" id="3.90.870.10">
    <property type="entry name" value="DHBP synthase"/>
    <property type="match status" value="1"/>
</dbReference>
<dbReference type="PIRSF" id="PIRSF004930">
    <property type="entry name" value="Tln_factor_SUA5"/>
    <property type="match status" value="1"/>
</dbReference>
<dbReference type="InterPro" id="IPR006070">
    <property type="entry name" value="Sua5-like_dom"/>
</dbReference>